<sequence>MSATVSQDDADNKLCISVVGQVTWFLIETEFFCLTSMSDKEDSLPGEGTAWEDSQSPDVGGAYGGGEPERSLTPQSDSVDNISMEVQFEEMSSRHPSEISSLSYQNMLEDGEGSGIILSRHESEDSNDSFPPDFGESFPHEDLEISTRMKDLPTEITEKYKDNFEKKLTKGDLEKENEQLSKEKLRELTGFQKDAKLGLEIESQKSHIVPKPLQEQQDNNCYQQSTKEQVHDLKEITKKRNSLEVRNNIPVVGEVKNYEKDVTNLTYSNQGAKPKIRKQSPGLACRVSDGSGGSGSDREGSSSEREIDKPTKMSSVKPSNLIQPTCISGSHLEKEDNNQENFTSNKIIAENLENLNQNGGDILGRRNEYIENEYDYVKYARIQDGNSYVGMRLAYSSTEETKHNSLGINGLGNNVLDISREGSPEKNLHPKRELSSQIPLQQVNEDTLTEIPLNNNNGDIVLNDENKAFSLSPENTECDSVEVESVLSDGEKSNIGMPMVEDGLSSSQGSDVEDNVPNPVHSSPTLMLRKKQKAEVEQEMLNLESPDKPKEIDAQAIMEDLKAKREALDLAISDIKSAIQKSKGISLQSPYKEESENSEPVWVMREPYNGKVQRKEETERLREEINRLQDEDVCREHDKVYQMESEKDRLLENQFTRNDGKSYQPPRGYDSDDEEDKDVKYTKRLRGKKYASLPIDDSYDHRHSVNGSNCVHRHHDVKLSRSDSDSIEYSYTVENQHNSDTLCSDSEEYGSDGEAPSKTAYLKQRTEGDFDTDEETDILLQKQYQKDQYVDIPELTNPPVNRSVQAEKRRSRAKEEPTEIPFITSRCLCALIFSVILEKCKIKKMIKKTIFKKERDKNKFSRINRQMSLFIVLIKNELVYICIYSLTMNQSKKFLDKPENQRNSFHLYLSLNKFKNIQSYDIPWFYIKISKGIYKN</sequence>
<gene>
    <name evidence="2" type="ORF">KUTeg_017460</name>
</gene>
<feature type="compositionally biased region" description="Polar residues" evidence="1">
    <location>
        <begin position="312"/>
        <end position="324"/>
    </location>
</feature>
<comment type="caution">
    <text evidence="2">The sequence shown here is derived from an EMBL/GenBank/DDBJ whole genome shotgun (WGS) entry which is preliminary data.</text>
</comment>
<feature type="region of interest" description="Disordered" evidence="1">
    <location>
        <begin position="738"/>
        <end position="761"/>
    </location>
</feature>
<feature type="region of interest" description="Disordered" evidence="1">
    <location>
        <begin position="644"/>
        <end position="680"/>
    </location>
</feature>
<proteinExistence type="predicted"/>
<dbReference type="EMBL" id="JARBDR010000903">
    <property type="protein sequence ID" value="KAJ8303877.1"/>
    <property type="molecule type" value="Genomic_DNA"/>
</dbReference>
<feature type="region of interest" description="Disordered" evidence="1">
    <location>
        <begin position="42"/>
        <end position="81"/>
    </location>
</feature>
<protein>
    <submittedName>
        <fullName evidence="2">Uncharacterized protein</fullName>
    </submittedName>
</protein>
<feature type="compositionally biased region" description="Basic and acidic residues" evidence="1">
    <location>
        <begin position="296"/>
        <end position="311"/>
    </location>
</feature>
<evidence type="ECO:0000313" key="3">
    <source>
        <dbReference type="Proteomes" id="UP001217089"/>
    </source>
</evidence>
<dbReference type="Proteomes" id="UP001217089">
    <property type="component" value="Unassembled WGS sequence"/>
</dbReference>
<reference evidence="2 3" key="1">
    <citation type="submission" date="2022-12" db="EMBL/GenBank/DDBJ databases">
        <title>Chromosome-level genome of Tegillarca granosa.</title>
        <authorList>
            <person name="Kim J."/>
        </authorList>
    </citation>
    <scope>NUCLEOTIDE SEQUENCE [LARGE SCALE GENOMIC DNA]</scope>
    <source>
        <strain evidence="2">Teg-2019</strain>
        <tissue evidence="2">Adductor muscle</tissue>
    </source>
</reference>
<feature type="region of interest" description="Disordered" evidence="1">
    <location>
        <begin position="503"/>
        <end position="523"/>
    </location>
</feature>
<feature type="compositionally biased region" description="Polar residues" evidence="1">
    <location>
        <begin position="72"/>
        <end position="81"/>
    </location>
</feature>
<evidence type="ECO:0000313" key="2">
    <source>
        <dbReference type="EMBL" id="KAJ8303877.1"/>
    </source>
</evidence>
<evidence type="ECO:0000256" key="1">
    <source>
        <dbReference type="SAM" id="MobiDB-lite"/>
    </source>
</evidence>
<organism evidence="2 3">
    <name type="scientific">Tegillarca granosa</name>
    <name type="common">Malaysian cockle</name>
    <name type="synonym">Anadara granosa</name>
    <dbReference type="NCBI Taxonomy" id="220873"/>
    <lineage>
        <taxon>Eukaryota</taxon>
        <taxon>Metazoa</taxon>
        <taxon>Spiralia</taxon>
        <taxon>Lophotrochozoa</taxon>
        <taxon>Mollusca</taxon>
        <taxon>Bivalvia</taxon>
        <taxon>Autobranchia</taxon>
        <taxon>Pteriomorphia</taxon>
        <taxon>Arcoida</taxon>
        <taxon>Arcoidea</taxon>
        <taxon>Arcidae</taxon>
        <taxon>Tegillarca</taxon>
    </lineage>
</organism>
<name>A0ABQ9EF02_TEGGR</name>
<accession>A0ABQ9EF02</accession>
<keyword evidence="3" id="KW-1185">Reference proteome</keyword>
<feature type="region of interest" description="Disordered" evidence="1">
    <location>
        <begin position="269"/>
        <end position="324"/>
    </location>
</feature>